<feature type="chain" id="PRO_5012553008" evidence="1">
    <location>
        <begin position="23"/>
        <end position="330"/>
    </location>
</feature>
<dbReference type="RefSeq" id="WP_139832256.1">
    <property type="nucleotide sequence ID" value="NZ_FXBL01000004.1"/>
</dbReference>
<evidence type="ECO:0000259" key="2">
    <source>
        <dbReference type="Pfam" id="PF06904"/>
    </source>
</evidence>
<name>A0A1X7NTM5_9HYPH</name>
<dbReference type="OrthoDB" id="9809788at2"/>
<sequence>MGFIARGIAAATSLGAAAGILAACSSSDVLRPDIDITPTAAVMAPVSLAPPASVTYAAPPVAVEQSAPVMSEPAVAEPVYQAAPAVAAQVPAGSMSVMAPPPIDEEAEDAPVVQAAITPAPGLQRLVPSNPYMNQPPEYRDRSSVPRTMPQSEVDCRRELKRLGATYQDLPPVGNGKYCGIDYPVKLSELSGDIAMKPAATLSCRMALQVAKWTKYELGPSTRRRYFTGVKAIHQGSSYSCRKINGSRTMSEHAKGNALDIMRIELDSGKDIGVVKKGFFSFREKGLLNNVRADACDYFSTVLGPGYNYDHRNHFHFDIAQRRSGRKACK</sequence>
<evidence type="ECO:0000313" key="4">
    <source>
        <dbReference type="Proteomes" id="UP000193083"/>
    </source>
</evidence>
<evidence type="ECO:0000313" key="3">
    <source>
        <dbReference type="EMBL" id="SMH41482.1"/>
    </source>
</evidence>
<keyword evidence="1" id="KW-0732">Signal</keyword>
<dbReference type="InterPro" id="IPR009683">
    <property type="entry name" value="Extensin-like_C"/>
</dbReference>
<evidence type="ECO:0000256" key="1">
    <source>
        <dbReference type="SAM" id="SignalP"/>
    </source>
</evidence>
<proteinExistence type="predicted"/>
<protein>
    <submittedName>
        <fullName evidence="3">Uncharacterized conserved protein</fullName>
    </submittedName>
</protein>
<keyword evidence="4" id="KW-1185">Reference proteome</keyword>
<reference evidence="3 4" key="1">
    <citation type="submission" date="2017-04" db="EMBL/GenBank/DDBJ databases">
        <authorList>
            <person name="Afonso C.L."/>
            <person name="Miller P.J."/>
            <person name="Scott M.A."/>
            <person name="Spackman E."/>
            <person name="Goraichik I."/>
            <person name="Dimitrov K.M."/>
            <person name="Suarez D.L."/>
            <person name="Swayne D.E."/>
        </authorList>
    </citation>
    <scope>NUCLEOTIDE SEQUENCE [LARGE SCALE GENOMIC DNA]</scope>
    <source>
        <strain evidence="3 4">B5P</strain>
    </source>
</reference>
<dbReference type="Pfam" id="PF06904">
    <property type="entry name" value="Extensin-like_C"/>
    <property type="match status" value="1"/>
</dbReference>
<accession>A0A1X7NTM5</accession>
<dbReference type="PROSITE" id="PS51257">
    <property type="entry name" value="PROKAR_LIPOPROTEIN"/>
    <property type="match status" value="1"/>
</dbReference>
<feature type="signal peptide" evidence="1">
    <location>
        <begin position="1"/>
        <end position="22"/>
    </location>
</feature>
<gene>
    <name evidence="3" type="ORF">SAMN02982922_2580</name>
</gene>
<organism evidence="3 4">
    <name type="scientific">Mesorhizobium australicum</name>
    <dbReference type="NCBI Taxonomy" id="536018"/>
    <lineage>
        <taxon>Bacteria</taxon>
        <taxon>Pseudomonadati</taxon>
        <taxon>Pseudomonadota</taxon>
        <taxon>Alphaproteobacteria</taxon>
        <taxon>Hyphomicrobiales</taxon>
        <taxon>Phyllobacteriaceae</taxon>
        <taxon>Mesorhizobium</taxon>
    </lineage>
</organism>
<dbReference type="AlphaFoldDB" id="A0A1X7NTM5"/>
<dbReference type="EMBL" id="FXBL01000004">
    <property type="protein sequence ID" value="SMH41482.1"/>
    <property type="molecule type" value="Genomic_DNA"/>
</dbReference>
<dbReference type="Proteomes" id="UP000193083">
    <property type="component" value="Unassembled WGS sequence"/>
</dbReference>
<feature type="domain" description="Extensin-like C-terminal" evidence="2">
    <location>
        <begin position="155"/>
        <end position="330"/>
    </location>
</feature>